<reference evidence="2 3" key="1">
    <citation type="submission" date="2016-10" db="EMBL/GenBank/DDBJ databases">
        <authorList>
            <person name="Varghese N."/>
            <person name="Submissions S."/>
        </authorList>
    </citation>
    <scope>NUCLEOTIDE SEQUENCE [LARGE SCALE GENOMIC DNA]</scope>
    <source>
        <strain evidence="2 3">DSM 18327</strain>
    </source>
</reference>
<dbReference type="PROSITE" id="PS51257">
    <property type="entry name" value="PROKAR_LIPOPROTEIN"/>
    <property type="match status" value="1"/>
</dbReference>
<organism evidence="2 3">
    <name type="scientific">Pseudomonas mohnii</name>
    <dbReference type="NCBI Taxonomy" id="395600"/>
    <lineage>
        <taxon>Bacteria</taxon>
        <taxon>Pseudomonadati</taxon>
        <taxon>Pseudomonadota</taxon>
        <taxon>Gammaproteobacteria</taxon>
        <taxon>Pseudomonadales</taxon>
        <taxon>Pseudomonadaceae</taxon>
        <taxon>Pseudomonas</taxon>
    </lineage>
</organism>
<evidence type="ECO:0000313" key="3">
    <source>
        <dbReference type="Proteomes" id="UP000199665"/>
    </source>
</evidence>
<feature type="signal peptide" evidence="1">
    <location>
        <begin position="1"/>
        <end position="19"/>
    </location>
</feature>
<evidence type="ECO:0000256" key="1">
    <source>
        <dbReference type="SAM" id="SignalP"/>
    </source>
</evidence>
<comment type="caution">
    <text evidence="2">The sequence shown here is derived from an EMBL/GenBank/DDBJ whole genome shotgun (WGS) entry which is preliminary data.</text>
</comment>
<gene>
    <name evidence="2" type="ORF">SAMN05216205_3502</name>
</gene>
<feature type="chain" id="PRO_5047074850" description="Lipoprotein" evidence="1">
    <location>
        <begin position="20"/>
        <end position="52"/>
    </location>
</feature>
<dbReference type="EMBL" id="FNRV01000001">
    <property type="protein sequence ID" value="SEC87465.1"/>
    <property type="molecule type" value="Genomic_DNA"/>
</dbReference>
<name>A0ABY0Y3H2_9PSED</name>
<sequence length="52" mass="5860">MKALALTVLLMALSGCANGHFFPKGHGYESDFKCQMNPYDPVCLEIRKVYHN</sequence>
<keyword evidence="3" id="KW-1185">Reference proteome</keyword>
<evidence type="ECO:0008006" key="4">
    <source>
        <dbReference type="Google" id="ProtNLM"/>
    </source>
</evidence>
<evidence type="ECO:0000313" key="2">
    <source>
        <dbReference type="EMBL" id="SEC87465.1"/>
    </source>
</evidence>
<dbReference type="Proteomes" id="UP000199665">
    <property type="component" value="Unassembled WGS sequence"/>
</dbReference>
<proteinExistence type="predicted"/>
<protein>
    <recommendedName>
        <fullName evidence="4">Lipoprotein</fullName>
    </recommendedName>
</protein>
<keyword evidence="1" id="KW-0732">Signal</keyword>
<accession>A0ABY0Y3H2</accession>